<protein>
    <submittedName>
        <fullName evidence="1">Asparaginase</fullName>
    </submittedName>
</protein>
<dbReference type="InterPro" id="IPR010349">
    <property type="entry name" value="Asparaginase_II"/>
</dbReference>
<evidence type="ECO:0000313" key="1">
    <source>
        <dbReference type="EMBL" id="WNQ13428.1"/>
    </source>
</evidence>
<dbReference type="AlphaFoldDB" id="A0AA96LI52"/>
<organism evidence="1 2">
    <name type="scientific">Paenibacillus aurantius</name>
    <dbReference type="NCBI Taxonomy" id="2918900"/>
    <lineage>
        <taxon>Bacteria</taxon>
        <taxon>Bacillati</taxon>
        <taxon>Bacillota</taxon>
        <taxon>Bacilli</taxon>
        <taxon>Bacillales</taxon>
        <taxon>Paenibacillaceae</taxon>
        <taxon>Paenibacillus</taxon>
    </lineage>
</organism>
<proteinExistence type="predicted"/>
<dbReference type="RefSeq" id="WP_315607208.1">
    <property type="nucleotide sequence ID" value="NZ_CP130318.1"/>
</dbReference>
<dbReference type="EMBL" id="CP130318">
    <property type="protein sequence ID" value="WNQ13428.1"/>
    <property type="molecule type" value="Genomic_DNA"/>
</dbReference>
<dbReference type="KEGG" id="paun:MJA45_10520"/>
<gene>
    <name evidence="1" type="ORF">MJA45_10520</name>
</gene>
<dbReference type="Proteomes" id="UP001305702">
    <property type="component" value="Chromosome"/>
</dbReference>
<keyword evidence="2" id="KW-1185">Reference proteome</keyword>
<sequence length="356" mass="38662">MANYTESGALGMGESLAIVKRGNQCESLHKGSAAVMDSRGTLLYHISDPEHVYFSRSTIKPIQAIPLLASGAAERFGFTDKEIAICCGSHDGQDMHTATIKEILKKLDLDSEALQCGIHPPYNKETANRLIREGKEPSPLHNNCSGKHTGMLAVCLHKGWDLGTYYHPDHPLQKWIASILAELSGMDPEDLIAGTDGCGLPTYAMPLSRLALAYARLSDPSSVETDEYRAVIPRIISAMTRYPSMIGGAKEFDTDMISLAQGRMICKVGAEGAYCIGLLDQGIGIAFDIDDGGTRAAYPAAVEILTQLGVLTEEERDKLEGYHKPQMTNHREEPIGAIEPVLKLQPAGEKRIRAAE</sequence>
<dbReference type="PANTHER" id="PTHR42110:SF1">
    <property type="entry name" value="L-ASPARAGINASE, PUTATIVE (AFU_ORTHOLOGUE AFUA_3G11890)-RELATED"/>
    <property type="match status" value="1"/>
</dbReference>
<evidence type="ECO:0000313" key="2">
    <source>
        <dbReference type="Proteomes" id="UP001305702"/>
    </source>
</evidence>
<dbReference type="PANTHER" id="PTHR42110">
    <property type="entry name" value="L-ASPARAGINASE, PUTATIVE (AFU_ORTHOLOGUE AFUA_3G11890)-RELATED"/>
    <property type="match status" value="1"/>
</dbReference>
<dbReference type="Pfam" id="PF06089">
    <property type="entry name" value="Asparaginase_II"/>
    <property type="match status" value="1"/>
</dbReference>
<name>A0AA96LI52_9BACL</name>
<reference evidence="1 2" key="1">
    <citation type="submission" date="2022-02" db="EMBL/GenBank/DDBJ databases">
        <title>Paenibacillus sp. MBLB1776 Whole Genome Shotgun Sequencing.</title>
        <authorList>
            <person name="Hwang C.Y."/>
            <person name="Cho E.-S."/>
            <person name="Seo M.-J."/>
        </authorList>
    </citation>
    <scope>NUCLEOTIDE SEQUENCE [LARGE SCALE GENOMIC DNA]</scope>
    <source>
        <strain evidence="1 2">MBLB1776</strain>
    </source>
</reference>
<accession>A0AA96LI52</accession>